<keyword evidence="2" id="KW-1185">Reference proteome</keyword>
<sequence>MGVGRVICVALPFILTVGSLIFLMIAALGGVSNKDLYMFRVNLTDLEINPASVSSIVSRDTQPVNFGNYHNRALLHGGSGVGGVTKAQTDGTQTSNITAADLGLDNLYDIALWGYCTTASNGDKTCTKAKFDWAAEYLNTSTLETIGTAAGRKIELPDEVTTALSAFKTVTKWTQVAYIIAFVALGLEIIFGIFANCTRVMSCITFLVASLASVAVCASAALTTAMSVVVVGAVEGTAKWYGVSASFNNSYLALIWIAAALALGAGFFWMFTICCCAPSHTRKDRKRNSDGEKLLPTGNATGSYQPIQEENGYYKQQQATQYGAPRYASGARSDMAYEPYSHRS</sequence>
<organism evidence="1 2">
    <name type="scientific">Colletotrichum truncatum</name>
    <name type="common">Anthracnose fungus</name>
    <name type="synonym">Colletotrichum capsici</name>
    <dbReference type="NCBI Taxonomy" id="5467"/>
    <lineage>
        <taxon>Eukaryota</taxon>
        <taxon>Fungi</taxon>
        <taxon>Dikarya</taxon>
        <taxon>Ascomycota</taxon>
        <taxon>Pezizomycotina</taxon>
        <taxon>Sordariomycetes</taxon>
        <taxon>Hypocreomycetidae</taxon>
        <taxon>Glomerellales</taxon>
        <taxon>Glomerellaceae</taxon>
        <taxon>Colletotrichum</taxon>
        <taxon>Colletotrichum truncatum species complex</taxon>
    </lineage>
</organism>
<name>A0ACC3YTU1_COLTU</name>
<dbReference type="Proteomes" id="UP000805649">
    <property type="component" value="Unassembled WGS sequence"/>
</dbReference>
<accession>A0ACC3YTU1</accession>
<evidence type="ECO:0000313" key="2">
    <source>
        <dbReference type="Proteomes" id="UP000805649"/>
    </source>
</evidence>
<proteinExistence type="predicted"/>
<reference evidence="1 2" key="1">
    <citation type="journal article" date="2020" name="Phytopathology">
        <title>Genome Sequence Resources of Colletotrichum truncatum, C. plurivorum, C. musicola, and C. sojae: Four Species Pathogenic to Soybean (Glycine max).</title>
        <authorList>
            <person name="Rogerio F."/>
            <person name="Boufleur T.R."/>
            <person name="Ciampi-Guillardi M."/>
            <person name="Sukno S.A."/>
            <person name="Thon M.R."/>
            <person name="Massola Junior N.S."/>
            <person name="Baroncelli R."/>
        </authorList>
    </citation>
    <scope>NUCLEOTIDE SEQUENCE [LARGE SCALE GENOMIC DNA]</scope>
    <source>
        <strain evidence="1 2">CMES1059</strain>
    </source>
</reference>
<gene>
    <name evidence="1" type="ORF">CTRU02_209964</name>
</gene>
<comment type="caution">
    <text evidence="1">The sequence shown here is derived from an EMBL/GenBank/DDBJ whole genome shotgun (WGS) entry which is preliminary data.</text>
</comment>
<protein>
    <submittedName>
        <fullName evidence="1">Integral membrane protein</fullName>
    </submittedName>
</protein>
<dbReference type="EMBL" id="VUJX02000006">
    <property type="protein sequence ID" value="KAL0935373.1"/>
    <property type="molecule type" value="Genomic_DNA"/>
</dbReference>
<evidence type="ECO:0000313" key="1">
    <source>
        <dbReference type="EMBL" id="KAL0935373.1"/>
    </source>
</evidence>